<reference evidence="3 4" key="1">
    <citation type="submission" date="2023-05" db="EMBL/GenBank/DDBJ databases">
        <title>Rombocin, a short stable natural nisin variant, displays selective antimicrobial activity against Listeria monocytogenes and employs dual mode of action to kill target bacterial strains.</title>
        <authorList>
            <person name="Wambui J."/>
            <person name="Stephan R."/>
            <person name="Kuipers O.P."/>
        </authorList>
    </citation>
    <scope>NUCLEOTIDE SEQUENCE [LARGE SCALE GENOMIC DNA]</scope>
    <source>
        <strain evidence="3 4">RC002</strain>
    </source>
</reference>
<evidence type="ECO:0000313" key="4">
    <source>
        <dbReference type="Proteomes" id="UP001301012"/>
    </source>
</evidence>
<gene>
    <name evidence="3" type="ORF">QOZ84_04170</name>
</gene>
<protein>
    <submittedName>
        <fullName evidence="3">Indolepyruvate oxidoreductase subunit beta</fullName>
    </submittedName>
</protein>
<dbReference type="PANTHER" id="PTHR43854:SF1">
    <property type="entry name" value="INDOLEPYRUVATE OXIDOREDUCTASE SUBUNIT IORB"/>
    <property type="match status" value="1"/>
</dbReference>
<dbReference type="NCBIfam" id="NF005325">
    <property type="entry name" value="PRK06853.1-5"/>
    <property type="match status" value="1"/>
</dbReference>
<evidence type="ECO:0000256" key="1">
    <source>
        <dbReference type="ARBA" id="ARBA00023002"/>
    </source>
</evidence>
<keyword evidence="4" id="KW-1185">Reference proteome</keyword>
<name>A0ABT7E744_9FIRM</name>
<organism evidence="3 4">
    <name type="scientific">Romboutsia sedimentorum</name>
    <dbReference type="NCBI Taxonomy" id="1368474"/>
    <lineage>
        <taxon>Bacteria</taxon>
        <taxon>Bacillati</taxon>
        <taxon>Bacillota</taxon>
        <taxon>Clostridia</taxon>
        <taxon>Peptostreptococcales</taxon>
        <taxon>Peptostreptococcaceae</taxon>
        <taxon>Romboutsia</taxon>
    </lineage>
</organism>
<dbReference type="InterPro" id="IPR019752">
    <property type="entry name" value="Pyrv/ketoisovalerate_OxRed_cat"/>
</dbReference>
<keyword evidence="1" id="KW-0560">Oxidoreductase</keyword>
<comment type="caution">
    <text evidence="3">The sequence shown here is derived from an EMBL/GenBank/DDBJ whole genome shotgun (WGS) entry which is preliminary data.</text>
</comment>
<dbReference type="Proteomes" id="UP001301012">
    <property type="component" value="Unassembled WGS sequence"/>
</dbReference>
<dbReference type="Gene3D" id="3.40.920.10">
    <property type="entry name" value="Pyruvate-ferredoxin oxidoreductase, PFOR, domain III"/>
    <property type="match status" value="1"/>
</dbReference>
<proteinExistence type="predicted"/>
<dbReference type="EMBL" id="JASKYM010000001">
    <property type="protein sequence ID" value="MDK2562736.1"/>
    <property type="molecule type" value="Genomic_DNA"/>
</dbReference>
<evidence type="ECO:0000313" key="3">
    <source>
        <dbReference type="EMBL" id="MDK2562736.1"/>
    </source>
</evidence>
<dbReference type="Pfam" id="PF01558">
    <property type="entry name" value="POR"/>
    <property type="match status" value="1"/>
</dbReference>
<dbReference type="InterPro" id="IPR052198">
    <property type="entry name" value="IorB_Oxidoreductase"/>
</dbReference>
<dbReference type="RefSeq" id="WP_284131698.1">
    <property type="nucleotide sequence ID" value="NZ_JASKYM010000001.1"/>
</dbReference>
<sequence length="197" mass="21736">MTKSILLVGVGGQGTILASKLLTTGLMEAGYDVKMSEIHGMSQRGGSVSSQVRYGNEVYSPVIEVGGADILVSFEKMEALRWLNYLKPEGKIISNNYRMDSMPVLTGKAEYKEKEIEEELKRLDATMLNAADEAVKLGNAKVMNIILLGALVKSMKLEDINWEKIIKDNVKEKFVDINIKALKHGMELVSKEALATN</sequence>
<evidence type="ECO:0000259" key="2">
    <source>
        <dbReference type="Pfam" id="PF01558"/>
    </source>
</evidence>
<dbReference type="SUPFAM" id="SSF53323">
    <property type="entry name" value="Pyruvate-ferredoxin oxidoreductase, PFOR, domain III"/>
    <property type="match status" value="1"/>
</dbReference>
<dbReference type="PANTHER" id="PTHR43854">
    <property type="entry name" value="INDOLEPYRUVATE OXIDOREDUCTASE SUBUNIT IORB"/>
    <property type="match status" value="1"/>
</dbReference>
<feature type="domain" description="Pyruvate/ketoisovalerate oxidoreductase catalytic" evidence="2">
    <location>
        <begin position="11"/>
        <end position="187"/>
    </location>
</feature>
<dbReference type="InterPro" id="IPR002869">
    <property type="entry name" value="Pyrv_flavodox_OxRed_cen"/>
</dbReference>
<accession>A0ABT7E744</accession>